<dbReference type="EMBL" id="CP027169">
    <property type="protein sequence ID" value="AVK08902.1"/>
    <property type="molecule type" value="Genomic_DNA"/>
</dbReference>
<sequence>MRLTVNPGYSNQVVETKKPGLATGLLGPFRTSFFFRR</sequence>
<accession>A0A2R3J3Z7</accession>
<proteinExistence type="predicted"/>
<reference evidence="1 2" key="1">
    <citation type="submission" date="2018-02" db="EMBL/GenBank/DDBJ databases">
        <title>FDA/CDC Antimicrobial Resistant Isolate Bank Genome Sequencing.</title>
        <authorList>
            <person name="Benahmed F.H."/>
            <person name="Lutgring J.D."/>
            <person name="Yoo B."/>
            <person name="Machado M."/>
            <person name="Brown A."/>
            <person name="McAllister G."/>
            <person name="Perry A."/>
            <person name="Halpin A.L."/>
            <person name="Vavikolanu K."/>
            <person name="Ott S."/>
            <person name="Zhao X."/>
            <person name="Tallon L.J."/>
            <person name="Sadzewicz L."/>
            <person name="Aluvathingal J."/>
            <person name="Nadendla S."/>
            <person name="Voskania-kordi A."/>
            <person name="Simonyan V."/>
            <person name="Patel J."/>
            <person name="Shawar R.M."/>
        </authorList>
    </citation>
    <scope>NUCLEOTIDE SEQUENCE [LARGE SCALE GENOMIC DNA]</scope>
    <source>
        <strain evidence="1 2">AR_0356</strain>
    </source>
</reference>
<evidence type="ECO:0000313" key="2">
    <source>
        <dbReference type="Proteomes" id="UP000238390"/>
    </source>
</evidence>
<keyword evidence="2" id="KW-1185">Reference proteome</keyword>
<evidence type="ECO:0000313" key="1">
    <source>
        <dbReference type="EMBL" id="AVK08902.1"/>
    </source>
</evidence>
<organism evidence="1 2">
    <name type="scientific">Pseudomonas paraeruginosa</name>
    <dbReference type="NCBI Taxonomy" id="2994495"/>
    <lineage>
        <taxon>Bacteria</taxon>
        <taxon>Pseudomonadati</taxon>
        <taxon>Pseudomonadota</taxon>
        <taxon>Gammaproteobacteria</taxon>
        <taxon>Pseudomonadales</taxon>
        <taxon>Pseudomonadaceae</taxon>
        <taxon>Pseudomonas</taxon>
    </lineage>
</organism>
<gene>
    <name evidence="1" type="ORF">CSB93_1872</name>
</gene>
<dbReference type="AlphaFoldDB" id="A0A2R3J3Z7"/>
<name>A0A2R3J3Z7_9PSED</name>
<protein>
    <submittedName>
        <fullName evidence="1">Uncharacterized protein</fullName>
    </submittedName>
</protein>
<dbReference type="Proteomes" id="UP000238390">
    <property type="component" value="Chromosome"/>
</dbReference>